<evidence type="ECO:0000256" key="2">
    <source>
        <dbReference type="ARBA" id="ARBA00022642"/>
    </source>
</evidence>
<evidence type="ECO:0000259" key="9">
    <source>
        <dbReference type="Pfam" id="PF04095"/>
    </source>
</evidence>
<protein>
    <recommendedName>
        <fullName evidence="7">Nicotinamide phosphoribosyltransferase</fullName>
        <ecNumber evidence="6">2.4.2.12</ecNumber>
    </recommendedName>
</protein>
<dbReference type="Gene3D" id="3.20.20.70">
    <property type="entry name" value="Aldolase class I"/>
    <property type="match status" value="1"/>
</dbReference>
<evidence type="ECO:0000256" key="8">
    <source>
        <dbReference type="ARBA" id="ARBA00047835"/>
    </source>
</evidence>
<dbReference type="PANTHER" id="PTHR43816:SF1">
    <property type="entry name" value="NICOTINAMIDE PHOSPHORIBOSYLTRANSFERASE"/>
    <property type="match status" value="1"/>
</dbReference>
<comment type="catalytic activity">
    <reaction evidence="8">
        <text>beta-nicotinamide D-ribonucleotide + diphosphate = 5-phospho-alpha-D-ribose 1-diphosphate + nicotinamide + H(+)</text>
        <dbReference type="Rhea" id="RHEA:16149"/>
        <dbReference type="ChEBI" id="CHEBI:14649"/>
        <dbReference type="ChEBI" id="CHEBI:15378"/>
        <dbReference type="ChEBI" id="CHEBI:17154"/>
        <dbReference type="ChEBI" id="CHEBI:33019"/>
        <dbReference type="ChEBI" id="CHEBI:58017"/>
        <dbReference type="EC" id="2.4.2.12"/>
    </reaction>
    <physiologicalReaction direction="right-to-left" evidence="8">
        <dbReference type="Rhea" id="RHEA:16151"/>
    </physiologicalReaction>
</comment>
<gene>
    <name evidence="11" type="ORF">SEA_TRINA_26</name>
</gene>
<comment type="similarity">
    <text evidence="1">Belongs to the NAPRTase family.</text>
</comment>
<accession>A0A2D0ZWH9</accession>
<evidence type="ECO:0000256" key="6">
    <source>
        <dbReference type="ARBA" id="ARBA00035024"/>
    </source>
</evidence>
<dbReference type="Proteomes" id="UP000231419">
    <property type="component" value="Segment"/>
</dbReference>
<organism evidence="11 12">
    <name type="scientific">Rhodococcus phage Trina</name>
    <dbReference type="NCBI Taxonomy" id="2027905"/>
    <lineage>
        <taxon>Viruses</taxon>
        <taxon>Duplodnaviria</taxon>
        <taxon>Heunggongvirae</taxon>
        <taxon>Uroviricota</taxon>
        <taxon>Caudoviricetes</taxon>
        <taxon>Trinavirus</taxon>
        <taxon>Trinavirus trina</taxon>
    </lineage>
</organism>
<dbReference type="PANTHER" id="PTHR43816">
    <property type="entry name" value="NICOTINAMIDE PHOSPHORIBOSYLTRANSFERASE"/>
    <property type="match status" value="1"/>
</dbReference>
<proteinExistence type="inferred from homology"/>
<reference evidence="12" key="1">
    <citation type="submission" date="2017-08" db="EMBL/GenBank/DDBJ databases">
        <authorList>
            <person name="de Groot N.N."/>
        </authorList>
    </citation>
    <scope>NUCLEOTIDE SEQUENCE [LARGE SCALE GENOMIC DNA]</scope>
</reference>
<evidence type="ECO:0000256" key="7">
    <source>
        <dbReference type="ARBA" id="ARBA00035036"/>
    </source>
</evidence>
<dbReference type="InterPro" id="IPR036068">
    <property type="entry name" value="Nicotinate_pribotase-like_C"/>
</dbReference>
<keyword evidence="12" id="KW-1185">Reference proteome</keyword>
<evidence type="ECO:0000256" key="1">
    <source>
        <dbReference type="ARBA" id="ARBA00010897"/>
    </source>
</evidence>
<feature type="domain" description="Nicotinate/nicotinamide phosphoribosyltransferase" evidence="9">
    <location>
        <begin position="178"/>
        <end position="486"/>
    </location>
</feature>
<evidence type="ECO:0000256" key="3">
    <source>
        <dbReference type="ARBA" id="ARBA00022676"/>
    </source>
</evidence>
<evidence type="ECO:0000256" key="5">
    <source>
        <dbReference type="ARBA" id="ARBA00035007"/>
    </source>
</evidence>
<keyword evidence="2" id="KW-0662">Pyridine nucleotide biosynthesis</keyword>
<feature type="domain" description="Nicotinamide phosphoribosyltransferase N-terminal" evidence="10">
    <location>
        <begin position="3"/>
        <end position="56"/>
    </location>
</feature>
<dbReference type="InterPro" id="IPR041529">
    <property type="entry name" value="DUF5598"/>
</dbReference>
<evidence type="ECO:0000313" key="11">
    <source>
        <dbReference type="EMBL" id="ASZ74843.1"/>
    </source>
</evidence>
<dbReference type="NCBIfam" id="NF006629">
    <property type="entry name" value="PRK09198.1"/>
    <property type="match status" value="1"/>
</dbReference>
<dbReference type="EC" id="2.4.2.12" evidence="6"/>
<dbReference type="InterPro" id="IPR013785">
    <property type="entry name" value="Aldolase_TIM"/>
</dbReference>
<dbReference type="SUPFAM" id="SSF51690">
    <property type="entry name" value="Nicotinate/Quinolinate PRTase C-terminal domain-like"/>
    <property type="match status" value="1"/>
</dbReference>
<dbReference type="Pfam" id="PF04095">
    <property type="entry name" value="NAPRTase"/>
    <property type="match status" value="1"/>
</dbReference>
<keyword evidence="4" id="KW-0808">Transferase</keyword>
<keyword evidence="3" id="KW-0328">Glycosyltransferase</keyword>
<dbReference type="GO" id="GO:0047280">
    <property type="term" value="F:nicotinamide phosphoribosyltransferase activity"/>
    <property type="evidence" value="ECO:0007669"/>
    <property type="project" value="UniProtKB-EC"/>
</dbReference>
<dbReference type="OrthoDB" id="5829at10239"/>
<dbReference type="EMBL" id="MF668286">
    <property type="protein sequence ID" value="ASZ74843.1"/>
    <property type="molecule type" value="Genomic_DNA"/>
</dbReference>
<evidence type="ECO:0000313" key="12">
    <source>
        <dbReference type="Proteomes" id="UP000231419"/>
    </source>
</evidence>
<comment type="pathway">
    <text evidence="5">Cofactor biosynthesis; NAD(+) biosynthesis; nicotinamide D-ribonucleotide from 5-phospho-alpha-D-ribose 1-diphosphate and nicotinamide: step 1/1.</text>
</comment>
<dbReference type="InterPro" id="IPR016471">
    <property type="entry name" value="Nicotinamide_PRibTrfase"/>
</dbReference>
<dbReference type="PIRSF" id="PIRSF005943">
    <property type="entry name" value="NMPRT"/>
    <property type="match status" value="1"/>
</dbReference>
<name>A0A2D0ZWH9_9CAUD</name>
<dbReference type="GO" id="GO:0009435">
    <property type="term" value="P:NAD+ biosynthetic process"/>
    <property type="evidence" value="ECO:0007669"/>
    <property type="project" value="InterPro"/>
</dbReference>
<evidence type="ECO:0000259" key="10">
    <source>
        <dbReference type="Pfam" id="PF18127"/>
    </source>
</evidence>
<evidence type="ECO:0000256" key="4">
    <source>
        <dbReference type="ARBA" id="ARBA00022679"/>
    </source>
</evidence>
<dbReference type="Pfam" id="PF18127">
    <property type="entry name" value="NAMPT_N"/>
    <property type="match status" value="1"/>
</dbReference>
<sequence length="503" mass="56178">MTNIMNWIDAYKFDHRRQYPEGTTQILSNFTPRTSRIEGIDSVVFFGLQIFLDQFHEAFRKFFAGDIDAICEEYQTNLDQILGPNNIGTDHIRELHELGYVPLEFKAVPEGYSVPLRVPMFTVENTDPRFFWLVNYFESAISAAVWLPCTSATQAKRMRDLLLDWADQTGTPEAVVDFQLHDFSFRGLSSIESAGTSGAAHLLSFLGSDSIVAKDVIQKHYYDHSGQVPEPVLLSVAATEHSVMCAGGAEPEDEQATYEHLLDLYPTGIVSVVSDTWDLWNVLTVILPNLKDKIMARDGKLVIRPDSGDPADILCGLNTSSESFAQYNAGNDVNRVKGVIELLWDIFGGTVNDAGFKELDPHIGAIYGDSITYERADDICRRLADKGFASGNVVFGVGSYTYQYVTRDTFGFAMKATNVVINGEERAIFKDPITDNGTKKSAKGRVAVLFDDVLEDFFLEDQLSTEELELLDEQGQNYLQTVYVDGNFSNRLDFATIKANVRT</sequence>
<dbReference type="InterPro" id="IPR041525">
    <property type="entry name" value="N/Namide_PRibTrfase"/>
</dbReference>